<proteinExistence type="inferred from homology"/>
<evidence type="ECO:0000256" key="3">
    <source>
        <dbReference type="ARBA" id="ARBA00022448"/>
    </source>
</evidence>
<keyword evidence="4 11" id="KW-0812">Transmembrane</keyword>
<dbReference type="Proteomes" id="UP000242525">
    <property type="component" value="Unassembled WGS sequence"/>
</dbReference>
<evidence type="ECO:0000256" key="13">
    <source>
        <dbReference type="SAM" id="Phobius"/>
    </source>
</evidence>
<dbReference type="InterPro" id="IPR018108">
    <property type="entry name" value="MCP_transmembrane"/>
</dbReference>
<dbReference type="STRING" id="1173061.A0A0J9XIX5"/>
<keyword evidence="3 12" id="KW-0813">Transport</keyword>
<evidence type="ECO:0000256" key="1">
    <source>
        <dbReference type="ARBA" id="ARBA00004448"/>
    </source>
</evidence>
<evidence type="ECO:0000256" key="2">
    <source>
        <dbReference type="ARBA" id="ARBA00006375"/>
    </source>
</evidence>
<evidence type="ECO:0000256" key="11">
    <source>
        <dbReference type="PROSITE-ProRule" id="PRU00282"/>
    </source>
</evidence>
<dbReference type="AlphaFoldDB" id="A0A0J9XIX5"/>
<feature type="repeat" description="Solcar" evidence="11">
    <location>
        <begin position="4"/>
        <end position="77"/>
    </location>
</feature>
<evidence type="ECO:0000256" key="12">
    <source>
        <dbReference type="RuleBase" id="RU000488"/>
    </source>
</evidence>
<evidence type="ECO:0000256" key="4">
    <source>
        <dbReference type="ARBA" id="ARBA00022692"/>
    </source>
</evidence>
<keyword evidence="5" id="KW-0677">Repeat</keyword>
<keyword evidence="15" id="KW-1185">Reference proteome</keyword>
<evidence type="ECO:0000256" key="10">
    <source>
        <dbReference type="ARBA" id="ARBA00073559"/>
    </source>
</evidence>
<evidence type="ECO:0000256" key="9">
    <source>
        <dbReference type="ARBA" id="ARBA00023136"/>
    </source>
</evidence>
<dbReference type="SUPFAM" id="SSF103506">
    <property type="entry name" value="Mitochondrial carrier"/>
    <property type="match status" value="1"/>
</dbReference>
<dbReference type="FunFam" id="1.50.40.10:FF:000018">
    <property type="entry name" value="S-adenosylmethionine mitochondrial carrier protein-like"/>
    <property type="match status" value="1"/>
</dbReference>
<keyword evidence="7 13" id="KW-1133">Transmembrane helix</keyword>
<comment type="similarity">
    <text evidence="2 12">Belongs to the mitochondrial carrier (TC 2.A.29) family.</text>
</comment>
<comment type="caution">
    <text evidence="14">The sequence shown here is derived from an EMBL/GenBank/DDBJ whole genome shotgun (WGS) entry which is preliminary data.</text>
</comment>
<dbReference type="GO" id="GO:0055085">
    <property type="term" value="P:transmembrane transport"/>
    <property type="evidence" value="ECO:0007669"/>
    <property type="project" value="InterPro"/>
</dbReference>
<name>A0A0J9XIX5_GEOCN</name>
<gene>
    <name evidence="14" type="ORF">BN980_GECA23s00032g</name>
</gene>
<dbReference type="PANTHER" id="PTHR45667">
    <property type="entry name" value="S-ADENOSYLMETHIONINE MITOCHONDRIAL CARRIER PROTEIN"/>
    <property type="match status" value="1"/>
</dbReference>
<dbReference type="InterPro" id="IPR002067">
    <property type="entry name" value="MCP"/>
</dbReference>
<comment type="subcellular location">
    <subcellularLocation>
        <location evidence="1">Mitochondrion inner membrane</location>
        <topology evidence="1">Multi-pass membrane protein</topology>
    </subcellularLocation>
</comment>
<protein>
    <recommendedName>
        <fullName evidence="10">Putative mitochondrial carrier protein PET8</fullName>
    </recommendedName>
</protein>
<sequence length="279" mass="29785">MDNNLVIASLISGGLAGTSTDLFFFPIDTLKTRLQAQGGFFKNGGWNGVYRGIGSAFLASAPGASLFFLTYESSKRQLKTHTGVPDGVVHMISASLGEIAACSIRVPAEVIKQRAQASQHASSLSALRAILANTSGEGVFRGLYRGWSTTIMREIPFTIIQFPLYEYLKSVRAKQQGLPEVAPIEGAICGSFAGGVAAALTTPLDVIKTRLMLHKTPIGVTTLVRNIIAEDGYKAFWKGIGPRTMWISAGGAIFLGVYELVKKNTLQLLEGNGSAKLES</sequence>
<feature type="transmembrane region" description="Helical" evidence="13">
    <location>
        <begin position="48"/>
        <end position="69"/>
    </location>
</feature>
<keyword evidence="6" id="KW-0999">Mitochondrion inner membrane</keyword>
<accession>A0A0J9XIX5</accession>
<evidence type="ECO:0000256" key="5">
    <source>
        <dbReference type="ARBA" id="ARBA00022737"/>
    </source>
</evidence>
<dbReference type="PROSITE" id="PS50920">
    <property type="entry name" value="SOLCAR"/>
    <property type="match status" value="3"/>
</dbReference>
<feature type="repeat" description="Solcar" evidence="11">
    <location>
        <begin position="181"/>
        <end position="264"/>
    </location>
</feature>
<reference evidence="14" key="1">
    <citation type="submission" date="2014-03" db="EMBL/GenBank/DDBJ databases">
        <authorList>
            <person name="Casaregola S."/>
        </authorList>
    </citation>
    <scope>NUCLEOTIDE SEQUENCE [LARGE SCALE GENOMIC DNA]</scope>
    <source>
        <strain evidence="14">CLIB 918</strain>
    </source>
</reference>
<keyword evidence="8" id="KW-0496">Mitochondrion</keyword>
<dbReference type="InterPro" id="IPR023395">
    <property type="entry name" value="MCP_dom_sf"/>
</dbReference>
<evidence type="ECO:0000256" key="6">
    <source>
        <dbReference type="ARBA" id="ARBA00022792"/>
    </source>
</evidence>
<evidence type="ECO:0000256" key="7">
    <source>
        <dbReference type="ARBA" id="ARBA00022989"/>
    </source>
</evidence>
<keyword evidence="9 11" id="KW-0472">Membrane</keyword>
<dbReference type="Pfam" id="PF00153">
    <property type="entry name" value="Mito_carr"/>
    <property type="match status" value="3"/>
</dbReference>
<evidence type="ECO:0000256" key="8">
    <source>
        <dbReference type="ARBA" id="ARBA00023128"/>
    </source>
</evidence>
<dbReference type="EMBL" id="CCBN010000023">
    <property type="protein sequence ID" value="CDO57556.1"/>
    <property type="molecule type" value="Genomic_DNA"/>
</dbReference>
<evidence type="ECO:0000313" key="15">
    <source>
        <dbReference type="Proteomes" id="UP000242525"/>
    </source>
</evidence>
<dbReference type="Gene3D" id="1.50.40.10">
    <property type="entry name" value="Mitochondrial carrier domain"/>
    <property type="match status" value="1"/>
</dbReference>
<organism evidence="14 15">
    <name type="scientific">Geotrichum candidum</name>
    <name type="common">Oospora lactis</name>
    <name type="synonym">Dipodascus geotrichum</name>
    <dbReference type="NCBI Taxonomy" id="1173061"/>
    <lineage>
        <taxon>Eukaryota</taxon>
        <taxon>Fungi</taxon>
        <taxon>Dikarya</taxon>
        <taxon>Ascomycota</taxon>
        <taxon>Saccharomycotina</taxon>
        <taxon>Dipodascomycetes</taxon>
        <taxon>Dipodascales</taxon>
        <taxon>Dipodascaceae</taxon>
        <taxon>Geotrichum</taxon>
    </lineage>
</organism>
<dbReference type="GO" id="GO:0005743">
    <property type="term" value="C:mitochondrial inner membrane"/>
    <property type="evidence" value="ECO:0007669"/>
    <property type="project" value="UniProtKB-SubCell"/>
</dbReference>
<dbReference type="PRINTS" id="PR00926">
    <property type="entry name" value="MITOCARRIER"/>
</dbReference>
<feature type="repeat" description="Solcar" evidence="11">
    <location>
        <begin position="85"/>
        <end position="171"/>
    </location>
</feature>
<evidence type="ECO:0000313" key="14">
    <source>
        <dbReference type="EMBL" id="CDO57556.1"/>
    </source>
</evidence>
<dbReference type="OrthoDB" id="276989at2759"/>